<dbReference type="Pfam" id="PF13175">
    <property type="entry name" value="AAA_15"/>
    <property type="match status" value="1"/>
</dbReference>
<feature type="domain" description="Endonuclease GajA/Old nuclease/RecF-like AAA" evidence="1">
    <location>
        <begin position="1"/>
        <end position="90"/>
    </location>
</feature>
<dbReference type="Gene3D" id="3.40.50.300">
    <property type="entry name" value="P-loop containing nucleotide triphosphate hydrolases"/>
    <property type="match status" value="2"/>
</dbReference>
<evidence type="ECO:0000259" key="2">
    <source>
        <dbReference type="Pfam" id="PF13304"/>
    </source>
</evidence>
<reference evidence="3 4" key="1">
    <citation type="submission" date="2019-10" db="EMBL/GenBank/DDBJ databases">
        <title>Two novel species isolated from a subtropical stream in China.</title>
        <authorList>
            <person name="Lu H."/>
        </authorList>
    </citation>
    <scope>NUCLEOTIDE SEQUENCE [LARGE SCALE GENOMIC DNA]</scope>
    <source>
        <strain evidence="3 4">FT29W</strain>
    </source>
</reference>
<dbReference type="SUPFAM" id="SSF52540">
    <property type="entry name" value="P-loop containing nucleoside triphosphate hydrolases"/>
    <property type="match status" value="1"/>
</dbReference>
<keyword evidence="4" id="KW-1185">Reference proteome</keyword>
<dbReference type="PIRSF" id="PIRSF029347">
    <property type="entry name" value="RecF"/>
    <property type="match status" value="1"/>
</dbReference>
<dbReference type="Proteomes" id="UP000440498">
    <property type="component" value="Unassembled WGS sequence"/>
</dbReference>
<feature type="domain" description="ATPase AAA-type core" evidence="2">
    <location>
        <begin position="262"/>
        <end position="334"/>
    </location>
</feature>
<sequence length="400" mass="44449">MLRKIEIGHFKSILDQKIEFGRVNIFIGCNGAGKSNILEAIGMFSAATTGDIQYEKLTARGVRLSSPEVFKSALKSQGKRKPTFSLAGTFDQLKYSASIRARSGTSNSSPFDFQSEKFTELGKKLKGRSPNSRVTDELPPPEMSVISYLEALGKLSDSQKDSIKSIRDFAIFAPSTPILRGVSPDESKRSPLGLYGGGLEQGFSNLLRPPARDAAVEFFKMFDWIQSIGVRSPNKKIQSSHIHTPNKVVTFTDKFMSSEFDKLYAYDVSEGALYVFFVLLLLTLKDSPSIFALDNVDSALNPGMVRTLVAKIVKYTQENNRQIFMTTHNPTALDAIDLFDDEQRVFVVKRADRSGATIVERIAPPENMTKEEWVDQYSGMRLSNLWLEGIIPGALPPSDF</sequence>
<dbReference type="AlphaFoldDB" id="A0A6A7N6A0"/>
<organism evidence="3 4">
    <name type="scientific">Rugamonas aquatica</name>
    <dbReference type="NCBI Taxonomy" id="2743357"/>
    <lineage>
        <taxon>Bacteria</taxon>
        <taxon>Pseudomonadati</taxon>
        <taxon>Pseudomonadota</taxon>
        <taxon>Betaproteobacteria</taxon>
        <taxon>Burkholderiales</taxon>
        <taxon>Oxalobacteraceae</taxon>
        <taxon>Telluria group</taxon>
        <taxon>Rugamonas</taxon>
    </lineage>
</organism>
<dbReference type="PANTHER" id="PTHR43581:SF4">
    <property type="entry name" value="ATP_GTP PHOSPHATASE"/>
    <property type="match status" value="1"/>
</dbReference>
<proteinExistence type="predicted"/>
<dbReference type="InterPro" id="IPR027417">
    <property type="entry name" value="P-loop_NTPase"/>
</dbReference>
<evidence type="ECO:0000313" key="4">
    <source>
        <dbReference type="Proteomes" id="UP000440498"/>
    </source>
</evidence>
<dbReference type="RefSeq" id="WP_152839673.1">
    <property type="nucleotide sequence ID" value="NZ_WHUG01000008.1"/>
</dbReference>
<protein>
    <submittedName>
        <fullName evidence="3">AAA family ATPase</fullName>
    </submittedName>
</protein>
<dbReference type="GO" id="GO:0016887">
    <property type="term" value="F:ATP hydrolysis activity"/>
    <property type="evidence" value="ECO:0007669"/>
    <property type="project" value="InterPro"/>
</dbReference>
<dbReference type="EMBL" id="WHUG01000008">
    <property type="protein sequence ID" value="MQA40428.1"/>
    <property type="molecule type" value="Genomic_DNA"/>
</dbReference>
<dbReference type="InterPro" id="IPR003959">
    <property type="entry name" value="ATPase_AAA_core"/>
</dbReference>
<dbReference type="InterPro" id="IPR014555">
    <property type="entry name" value="RecF-like"/>
</dbReference>
<dbReference type="PANTHER" id="PTHR43581">
    <property type="entry name" value="ATP/GTP PHOSPHATASE"/>
    <property type="match status" value="1"/>
</dbReference>
<comment type="caution">
    <text evidence="3">The sequence shown here is derived from an EMBL/GenBank/DDBJ whole genome shotgun (WGS) entry which is preliminary data.</text>
</comment>
<dbReference type="InterPro" id="IPR051396">
    <property type="entry name" value="Bact_Antivir_Def_Nuclease"/>
</dbReference>
<dbReference type="GO" id="GO:0005524">
    <property type="term" value="F:ATP binding"/>
    <property type="evidence" value="ECO:0007669"/>
    <property type="project" value="InterPro"/>
</dbReference>
<gene>
    <name evidence="3" type="ORF">GEV02_19940</name>
</gene>
<evidence type="ECO:0000313" key="3">
    <source>
        <dbReference type="EMBL" id="MQA40428.1"/>
    </source>
</evidence>
<dbReference type="InterPro" id="IPR041685">
    <property type="entry name" value="AAA_GajA/Old/RecF-like"/>
</dbReference>
<name>A0A6A7N6A0_9BURK</name>
<accession>A0A6A7N6A0</accession>
<dbReference type="Pfam" id="PF13304">
    <property type="entry name" value="AAA_21"/>
    <property type="match status" value="1"/>
</dbReference>
<evidence type="ECO:0000259" key="1">
    <source>
        <dbReference type="Pfam" id="PF13175"/>
    </source>
</evidence>